<name>E0SSX6_IGNAA</name>
<evidence type="ECO:0008006" key="4">
    <source>
        <dbReference type="Google" id="ProtNLM"/>
    </source>
</evidence>
<proteinExistence type="predicted"/>
<reference evidence="2 3" key="1">
    <citation type="journal article" date="2010" name="Stand. Genomic Sci.">
        <title>Complete genome sequence of Ignisphaera aggregans type strain (AQ1.S1).</title>
        <authorList>
            <person name="Goker M."/>
            <person name="Held B."/>
            <person name="Lapidus A."/>
            <person name="Nolan M."/>
            <person name="Spring S."/>
            <person name="Yasawong M."/>
            <person name="Lucas S."/>
            <person name="Glavina Del Rio T."/>
            <person name="Tice H."/>
            <person name="Cheng J.F."/>
            <person name="Goodwin L."/>
            <person name="Tapia R."/>
            <person name="Pitluck S."/>
            <person name="Liolios K."/>
            <person name="Ivanova N."/>
            <person name="Mavromatis K."/>
            <person name="Mikhailova N."/>
            <person name="Pati A."/>
            <person name="Chen A."/>
            <person name="Palaniappan K."/>
            <person name="Brambilla E."/>
            <person name="Land M."/>
            <person name="Hauser L."/>
            <person name="Chang Y.J."/>
            <person name="Jeffries C.D."/>
            <person name="Brettin T."/>
            <person name="Detter J.C."/>
            <person name="Han C."/>
            <person name="Rohde M."/>
            <person name="Sikorski J."/>
            <person name="Woyke T."/>
            <person name="Bristow J."/>
            <person name="Eisen J.A."/>
            <person name="Markowitz V."/>
            <person name="Hugenholtz P."/>
            <person name="Kyrpides N.C."/>
            <person name="Klenk H.P."/>
        </authorList>
    </citation>
    <scope>NUCLEOTIDE SEQUENCE [LARGE SCALE GENOMIC DNA]</scope>
    <source>
        <strain evidence="3">DSM 17230 / JCM 13409 / AQ1.S1</strain>
    </source>
</reference>
<dbReference type="Pfam" id="PF07788">
    <property type="entry name" value="PDDEXK_10"/>
    <property type="match status" value="1"/>
</dbReference>
<dbReference type="HOGENOM" id="CLU_064028_2_1_2"/>
<dbReference type="BioCyc" id="IAGG583356:GHAH-692-MONOMER"/>
<dbReference type="InterPro" id="IPR012431">
    <property type="entry name" value="PDDEXK_10"/>
</dbReference>
<dbReference type="KEGG" id="iag:Igag_0696"/>
<dbReference type="AlphaFoldDB" id="E0SSX6"/>
<feature type="coiled-coil region" evidence="1">
    <location>
        <begin position="123"/>
        <end position="178"/>
    </location>
</feature>
<dbReference type="STRING" id="583356.Igag_0696"/>
<keyword evidence="3" id="KW-1185">Reference proteome</keyword>
<gene>
    <name evidence="2" type="ordered locus">Igag_0696</name>
</gene>
<organism evidence="2 3">
    <name type="scientific">Ignisphaera aggregans (strain DSM 17230 / JCM 13409 / AQ1.S1)</name>
    <dbReference type="NCBI Taxonomy" id="583356"/>
    <lineage>
        <taxon>Archaea</taxon>
        <taxon>Thermoproteota</taxon>
        <taxon>Thermoprotei</taxon>
        <taxon>Desulfurococcales</taxon>
        <taxon>Desulfurococcaceae</taxon>
        <taxon>Ignisphaera</taxon>
    </lineage>
</organism>
<accession>E0SSX6</accession>
<dbReference type="PANTHER" id="PTHR34314">
    <property type="entry name" value="CRENARCHAEAL PROTEIN, PUTATIVE-RELATED"/>
    <property type="match status" value="1"/>
</dbReference>
<dbReference type="Gene3D" id="1.10.287.1490">
    <property type="match status" value="1"/>
</dbReference>
<dbReference type="PANTHER" id="PTHR34314:SF6">
    <property type="entry name" value="DUF3782 DOMAIN-CONTAINING PROTEIN"/>
    <property type="match status" value="1"/>
</dbReference>
<feature type="coiled-coil region" evidence="1">
    <location>
        <begin position="37"/>
        <end position="82"/>
    </location>
</feature>
<dbReference type="SUPFAM" id="SSF161270">
    <property type="entry name" value="PspA lactotransferrin-binding region"/>
    <property type="match status" value="1"/>
</dbReference>
<dbReference type="InterPro" id="IPR024271">
    <property type="entry name" value="DUF3782"/>
</dbReference>
<dbReference type="Pfam" id="PF12644">
    <property type="entry name" value="DUF3782"/>
    <property type="match status" value="1"/>
</dbReference>
<evidence type="ECO:0000313" key="3">
    <source>
        <dbReference type="Proteomes" id="UP000001304"/>
    </source>
</evidence>
<sequence>MDIAELKARLLKLLEEDTEFRYAVAGLIGLGEILRRLDRHEEELKKIWEEIARLREDMNRGFERYDQQIAKLWNEIAKLREDMVKGFERHDMELAKLREDMVKGFERHDIELAKLREDFNRAIQLFEKRFEEIDRRFDEVNKRFEAIDKRFEIIVNRLDRHEEEIKRLREDMVKGFERIDRRISALGARWGIESEEAFREGLRGILEKELGFKVERWKARDDKGIVFGYPSEVEIDVAIVDKKIILIEISSHVRASDVYTFKRKAELYKEKTGREPDRLIIVTPYADENALEAAAKLGIEIYTRV</sequence>
<evidence type="ECO:0000313" key="2">
    <source>
        <dbReference type="EMBL" id="ADM27526.1"/>
    </source>
</evidence>
<protein>
    <recommendedName>
        <fullName evidence="4">DUF3782 domain-containing protein</fullName>
    </recommendedName>
</protein>
<dbReference type="EMBL" id="CP002098">
    <property type="protein sequence ID" value="ADM27526.1"/>
    <property type="molecule type" value="Genomic_DNA"/>
</dbReference>
<dbReference type="Proteomes" id="UP000001304">
    <property type="component" value="Chromosome"/>
</dbReference>
<dbReference type="InterPro" id="IPR011335">
    <property type="entry name" value="Restrct_endonuc-II-like"/>
</dbReference>
<evidence type="ECO:0000256" key="1">
    <source>
        <dbReference type="SAM" id="Coils"/>
    </source>
</evidence>
<dbReference type="SUPFAM" id="SSF52980">
    <property type="entry name" value="Restriction endonuclease-like"/>
    <property type="match status" value="1"/>
</dbReference>
<keyword evidence="1" id="KW-0175">Coiled coil</keyword>